<feature type="domain" description="RanBP2-type" evidence="6">
    <location>
        <begin position="615"/>
        <end position="645"/>
    </location>
</feature>
<dbReference type="OrthoDB" id="79830at2759"/>
<dbReference type="PROSITE" id="PS50199">
    <property type="entry name" value="ZF_RANBP2_2"/>
    <property type="match status" value="2"/>
</dbReference>
<sequence length="1114" mass="118393">MGRNYFGRGSIHGDLHVQKKAPIQKILLKWLRRICCVAVPFFGVTWHLGNDFGVEEFIANCHVFQLLIVIDNLCSKYKMTERKASGWLSSVVGNISGLWSRSPVESAATSKEFTDTRNSSRNTSYEEQAESDVGEEDDGIIVETVCAGPSVAVPTTSRTQSDITPKRHAVRYLSPSALLAATRSVSTLSEKEILTNTTRKRTAPSCLFQDDIMWSNTRNTFTTSMESPSSRFSTKRSRIQRDFADERAFLSSSLSDAPTTGRSHLNQSFASSFSPVNSLMMKSKVPRPHSTATSSLSTKTRAILEQLEKISSPVKEVKRLPSLNLNGPERWASDIISSTVQKPPRNSMCALSRAQLISNTLATKSNSPFWCRPAYSAKMADSSTNSSYTVQAPEHSATDTDQENESVKVLTTKSSSLLSPKKADFLSPSRKSDREKVFIDDGVEKSTVSSKVAALPLSTTSGIKSANTLPQQSSSKKSTNVFSARDMGVVSPVKEMLTNDKDEMESPTKIDGAMFAFTPPMKRGPSAGIHREKTPPKVSQPASFSKTALKPTAENATDNFSLPAQGVSKQIEEQRNTADENKKTPPVTEVSTSVKSMDANTTTSDTSSVKQPLQRSAEQWSCPKCMVFNKADIKKCICCGYENQLLEAKPWTCSECWVSNKSSDDKCVACCNSKQSNDKTVKLTDINSQNNSFTNVFGDRTFKPLPSSGSISFGFSAAKPVTDGANLSSTTSSPPTMSALNSSSVVNGNVNIEAPLKFGLSSSTLAPSFGFGKAPETSSLPIVTEEQPSVLSSHPPNATLTFGVSSGSSETTTSLIPSLTHSSFSFPTLTMTTSSATTTPSSGNTFSIPISTSVNPFTFGSSITTTAAEFKAPTASLFSFGSSAPFPAVTTDASAVTTATPLPSFGTTLPDFSASKTPLFGSSGGSVSSPGGNHDVVEMSSPTTSPETSSIAVGPFGVSKSSTSSLFNFGASNAPSSTSAGTIFGNLQTTVQNPLSAPSTSLFSFGQQQMPVAPKPFEPPASLTSPPSTFNFGATASNGAAGFVFGSTAPPTNFTFGAQQPMNNAVSTTFNFTPASSAPPFGNVPGSAPTPNFFSVGSTSSTTARKMLKARRMR</sequence>
<dbReference type="Pfam" id="PF00641">
    <property type="entry name" value="Zn_ribbon_RanBP"/>
    <property type="match status" value="1"/>
</dbReference>
<dbReference type="PROSITE" id="PS01358">
    <property type="entry name" value="ZF_RANBP2_1"/>
    <property type="match status" value="2"/>
</dbReference>
<dbReference type="AlphaFoldDB" id="A0A182EGA0"/>
<keyword evidence="3" id="KW-0862">Zinc</keyword>
<feature type="region of interest" description="Disordered" evidence="5">
    <location>
        <begin position="462"/>
        <end position="481"/>
    </location>
</feature>
<evidence type="ECO:0000313" key="7">
    <source>
        <dbReference type="EMBL" id="VDK84976.1"/>
    </source>
</evidence>
<dbReference type="Gene3D" id="4.10.1060.10">
    <property type="entry name" value="Zinc finger, RanBP2-type"/>
    <property type="match status" value="1"/>
</dbReference>
<reference evidence="9" key="1">
    <citation type="submission" date="2016-06" db="UniProtKB">
        <authorList>
            <consortium name="WormBaseParasite"/>
        </authorList>
    </citation>
    <scope>IDENTIFICATION</scope>
</reference>
<evidence type="ECO:0000259" key="6">
    <source>
        <dbReference type="PROSITE" id="PS50199"/>
    </source>
</evidence>
<evidence type="ECO:0000256" key="3">
    <source>
        <dbReference type="ARBA" id="ARBA00022833"/>
    </source>
</evidence>
<name>A0A182EGA0_ONCOC</name>
<evidence type="ECO:0000256" key="1">
    <source>
        <dbReference type="ARBA" id="ARBA00022723"/>
    </source>
</evidence>
<dbReference type="WBParaSite" id="nOo.2.0.1.t07121-RA">
    <property type="protein sequence ID" value="nOo.2.0.1.t07121-RA"/>
    <property type="gene ID" value="nOo.2.0.1.g07121"/>
</dbReference>
<feature type="compositionally biased region" description="Polar residues" evidence="5">
    <location>
        <begin position="589"/>
        <end position="612"/>
    </location>
</feature>
<proteinExistence type="predicted"/>
<feature type="region of interest" description="Disordered" evidence="5">
    <location>
        <begin position="524"/>
        <end position="612"/>
    </location>
</feature>
<dbReference type="Proteomes" id="UP000271087">
    <property type="component" value="Unassembled WGS sequence"/>
</dbReference>
<evidence type="ECO:0000256" key="5">
    <source>
        <dbReference type="SAM" id="MobiDB-lite"/>
    </source>
</evidence>
<feature type="compositionally biased region" description="Basic and acidic residues" evidence="5">
    <location>
        <begin position="570"/>
        <end position="583"/>
    </location>
</feature>
<dbReference type="InterPro" id="IPR001876">
    <property type="entry name" value="Znf_RanBP2"/>
</dbReference>
<dbReference type="SMART" id="SM00547">
    <property type="entry name" value="ZnF_RBZ"/>
    <property type="match status" value="2"/>
</dbReference>
<feature type="region of interest" description="Disordered" evidence="5">
    <location>
        <begin position="109"/>
        <end position="135"/>
    </location>
</feature>
<dbReference type="GO" id="GO:0008270">
    <property type="term" value="F:zinc ion binding"/>
    <property type="evidence" value="ECO:0007669"/>
    <property type="project" value="UniProtKB-KW"/>
</dbReference>
<evidence type="ECO:0000313" key="9">
    <source>
        <dbReference type="WBParaSite" id="nOo.2.0.1.t07121-RA"/>
    </source>
</evidence>
<organism evidence="9">
    <name type="scientific">Onchocerca ochengi</name>
    <name type="common">Filarial nematode worm</name>
    <dbReference type="NCBI Taxonomy" id="42157"/>
    <lineage>
        <taxon>Eukaryota</taxon>
        <taxon>Metazoa</taxon>
        <taxon>Ecdysozoa</taxon>
        <taxon>Nematoda</taxon>
        <taxon>Chromadorea</taxon>
        <taxon>Rhabditida</taxon>
        <taxon>Spirurina</taxon>
        <taxon>Spiruromorpha</taxon>
        <taxon>Filarioidea</taxon>
        <taxon>Onchocercidae</taxon>
        <taxon>Onchocerca</taxon>
    </lineage>
</organism>
<gene>
    <name evidence="7" type="ORF">NOO_LOCUS7121</name>
</gene>
<evidence type="ECO:0000256" key="2">
    <source>
        <dbReference type="ARBA" id="ARBA00022771"/>
    </source>
</evidence>
<keyword evidence="8" id="KW-1185">Reference proteome</keyword>
<keyword evidence="2 4" id="KW-0863">Zinc-finger</keyword>
<dbReference type="STRING" id="42157.A0A182EGA0"/>
<protein>
    <submittedName>
        <fullName evidence="9">RanBP2-type domain-containing protein</fullName>
    </submittedName>
</protein>
<feature type="region of interest" description="Disordered" evidence="5">
    <location>
        <begin position="382"/>
        <end position="407"/>
    </location>
</feature>
<reference evidence="7 8" key="2">
    <citation type="submission" date="2018-08" db="EMBL/GenBank/DDBJ databases">
        <authorList>
            <person name="Laetsch R D."/>
            <person name="Stevens L."/>
            <person name="Kumar S."/>
            <person name="Blaxter L. M."/>
        </authorList>
    </citation>
    <scope>NUCLEOTIDE SEQUENCE [LARGE SCALE GENOMIC DNA]</scope>
</reference>
<keyword evidence="1" id="KW-0479">Metal-binding</keyword>
<accession>A0A182EGA0</accession>
<evidence type="ECO:0000256" key="4">
    <source>
        <dbReference type="PROSITE-ProRule" id="PRU00322"/>
    </source>
</evidence>
<feature type="domain" description="RanBP2-type" evidence="6">
    <location>
        <begin position="647"/>
        <end position="676"/>
    </location>
</feature>
<feature type="compositionally biased region" description="Polar residues" evidence="5">
    <location>
        <begin position="109"/>
        <end position="126"/>
    </location>
</feature>
<dbReference type="EMBL" id="UYRW01002412">
    <property type="protein sequence ID" value="VDK84976.1"/>
    <property type="molecule type" value="Genomic_DNA"/>
</dbReference>
<evidence type="ECO:0000313" key="8">
    <source>
        <dbReference type="Proteomes" id="UP000271087"/>
    </source>
</evidence>